<sequence>MGIQIEWDGDELDIEPAAERGLQAGADLLLDESNRKVPLEYGDLERSGVAVAEGTQAAVGYSSVYAARQHEELGWKHKGKGEAKYLENGLTNNVGEILEAVADEIRDALS</sequence>
<keyword evidence="2" id="KW-1185">Reference proteome</keyword>
<evidence type="ECO:0000313" key="1">
    <source>
        <dbReference type="EMBL" id="AZG43446.1"/>
    </source>
</evidence>
<accession>A0A3G8JE79</accession>
<organism evidence="1 2">
    <name type="scientific">Gordonia insulae</name>
    <dbReference type="NCBI Taxonomy" id="2420509"/>
    <lineage>
        <taxon>Bacteria</taxon>
        <taxon>Bacillati</taxon>
        <taxon>Actinomycetota</taxon>
        <taxon>Actinomycetes</taxon>
        <taxon>Mycobacteriales</taxon>
        <taxon>Gordoniaceae</taxon>
        <taxon>Gordonia</taxon>
    </lineage>
</organism>
<evidence type="ECO:0008006" key="3">
    <source>
        <dbReference type="Google" id="ProtNLM"/>
    </source>
</evidence>
<gene>
    <name evidence="1" type="ORF">D7316_00010</name>
</gene>
<evidence type="ECO:0000313" key="2">
    <source>
        <dbReference type="Proteomes" id="UP000271469"/>
    </source>
</evidence>
<dbReference type="Proteomes" id="UP000271469">
    <property type="component" value="Chromosome"/>
</dbReference>
<reference evidence="1 2" key="1">
    <citation type="submission" date="2018-11" db="EMBL/GenBank/DDBJ databases">
        <title>Gordonia insulae sp. nov., isolated from an island soil.</title>
        <authorList>
            <person name="Kim Y.S."/>
            <person name="Kim S.B."/>
        </authorList>
    </citation>
    <scope>NUCLEOTIDE SEQUENCE [LARGE SCALE GENOMIC DNA]</scope>
    <source>
        <strain evidence="1 2">MMS17-SY073</strain>
    </source>
</reference>
<dbReference type="KEGG" id="gom:D7316_00010"/>
<protein>
    <recommendedName>
        <fullName evidence="3">HK97 gp10 family phage protein</fullName>
    </recommendedName>
</protein>
<proteinExistence type="predicted"/>
<dbReference type="EMBL" id="CP033972">
    <property type="protein sequence ID" value="AZG43446.1"/>
    <property type="molecule type" value="Genomic_DNA"/>
</dbReference>
<dbReference type="AlphaFoldDB" id="A0A3G8JE79"/>
<dbReference type="OrthoDB" id="1954318at2"/>
<name>A0A3G8JE79_9ACTN</name>
<dbReference type="RefSeq" id="WP_124706489.1">
    <property type="nucleotide sequence ID" value="NZ_CP033972.1"/>
</dbReference>